<comment type="caution">
    <text evidence="3">The sequence shown here is derived from an EMBL/GenBank/DDBJ whole genome shotgun (WGS) entry which is preliminary data.</text>
</comment>
<reference evidence="2" key="4">
    <citation type="submission" date="2021-09" db="EMBL/GenBank/DDBJ databases">
        <authorList>
            <person name="Gilroy R."/>
        </authorList>
    </citation>
    <scope>NUCLEOTIDE SEQUENCE</scope>
    <source>
        <strain evidence="2">CHK193-16274</strain>
    </source>
</reference>
<evidence type="ECO:0000313" key="2">
    <source>
        <dbReference type="EMBL" id="HJF41379.1"/>
    </source>
</evidence>
<reference evidence="2" key="3">
    <citation type="journal article" date="2021" name="PeerJ">
        <title>Extensive microbial diversity within the chicken gut microbiome revealed by metagenomics and culture.</title>
        <authorList>
            <person name="Gilroy R."/>
            <person name="Ravi A."/>
            <person name="Getino M."/>
            <person name="Pursley I."/>
            <person name="Horton D.L."/>
            <person name="Alikhan N.F."/>
            <person name="Baker D."/>
            <person name="Gharbi K."/>
            <person name="Hall N."/>
            <person name="Watson M."/>
            <person name="Adriaenssens E.M."/>
            <person name="Foster-Nyarko E."/>
            <person name="Jarju S."/>
            <person name="Secka A."/>
            <person name="Antonio M."/>
            <person name="Oren A."/>
            <person name="Chaudhuri R.R."/>
            <person name="La Ragione R."/>
            <person name="Hildebrand F."/>
            <person name="Pallen M.J."/>
        </authorList>
    </citation>
    <scope>NUCLEOTIDE SEQUENCE</scope>
    <source>
        <strain evidence="2">CHK193-16274</strain>
    </source>
</reference>
<dbReference type="InterPro" id="IPR025164">
    <property type="entry name" value="Toastrack_DUF4097"/>
</dbReference>
<proteinExistence type="predicted"/>
<organism evidence="3 4">
    <name type="scientific">Thomasclavelia spiroformis</name>
    <dbReference type="NCBI Taxonomy" id="29348"/>
    <lineage>
        <taxon>Bacteria</taxon>
        <taxon>Bacillati</taxon>
        <taxon>Bacillota</taxon>
        <taxon>Erysipelotrichia</taxon>
        <taxon>Erysipelotrichales</taxon>
        <taxon>Coprobacillaceae</taxon>
        <taxon>Thomasclavelia</taxon>
    </lineage>
</organism>
<dbReference type="Proteomes" id="UP000196258">
    <property type="component" value="Unassembled WGS sequence"/>
</dbReference>
<protein>
    <submittedName>
        <fullName evidence="2">DUF4097 domain-containing protein</fullName>
    </submittedName>
</protein>
<reference evidence="3" key="2">
    <citation type="journal article" date="2018" name="BMC Genomics">
        <title>Whole genome sequencing and function prediction of 133 gut anaerobes isolated from chicken caecum in pure cultures.</title>
        <authorList>
            <person name="Medvecky M."/>
            <person name="Cejkova D."/>
            <person name="Polansky O."/>
            <person name="Karasova D."/>
            <person name="Kubasova T."/>
            <person name="Cizek A."/>
            <person name="Rychlik I."/>
        </authorList>
    </citation>
    <scope>NUCLEOTIDE SEQUENCE</scope>
    <source>
        <strain evidence="3">An149</strain>
    </source>
</reference>
<feature type="domain" description="DUF4097" evidence="1">
    <location>
        <begin position="52"/>
        <end position="189"/>
    </location>
</feature>
<evidence type="ECO:0000259" key="1">
    <source>
        <dbReference type="Pfam" id="PF13349"/>
    </source>
</evidence>
<sequence length="249" mass="27347">MKKSKYFVLGCLLMALILLISGSILGGFSQLKSTYFNSVNTSNNNEYEFAGINNLEIEVDASKVKIQEYDGSMIKVSSNWSTKIVNENNTLIIEDNFNIFNLSNLNKKITVYIPINYQFNNVDINIDAGDFEAENIYATDIEVSIDAGNFDTKKIIATNLNVEVDAGKAAIDLLDCQNSNFDCDVGDIEAMMVGSEVDYSYDVSCDLGSVNIGNYKTAGLSDDYSFSGGMKKISVSCDAGDIDIKMEVQ</sequence>
<dbReference type="EMBL" id="NFLB01000005">
    <property type="protein sequence ID" value="OUQ05523.1"/>
    <property type="molecule type" value="Genomic_DNA"/>
</dbReference>
<evidence type="ECO:0000313" key="3">
    <source>
        <dbReference type="EMBL" id="OUQ05523.1"/>
    </source>
</evidence>
<accession>A0A1Y4QCH5</accession>
<dbReference type="Pfam" id="PF13349">
    <property type="entry name" value="DUF4097"/>
    <property type="match status" value="1"/>
</dbReference>
<dbReference type="Proteomes" id="UP000749320">
    <property type="component" value="Unassembled WGS sequence"/>
</dbReference>
<dbReference type="EMBL" id="DYWV01000365">
    <property type="protein sequence ID" value="HJF41379.1"/>
    <property type="molecule type" value="Genomic_DNA"/>
</dbReference>
<evidence type="ECO:0000313" key="4">
    <source>
        <dbReference type="Proteomes" id="UP000196258"/>
    </source>
</evidence>
<dbReference type="AlphaFoldDB" id="A0A1Y4QCH5"/>
<name>A0A1Y4QCH5_9FIRM</name>
<reference evidence="4" key="1">
    <citation type="submission" date="2017-04" db="EMBL/GenBank/DDBJ databases">
        <title>Function of individual gut microbiota members based on whole genome sequencing of pure cultures obtained from chicken caecum.</title>
        <authorList>
            <person name="Medvecky M."/>
            <person name="Cejkova D."/>
            <person name="Polansky O."/>
            <person name="Karasova D."/>
            <person name="Kubasova T."/>
            <person name="Cizek A."/>
            <person name="Rychlik I."/>
        </authorList>
    </citation>
    <scope>NUCLEOTIDE SEQUENCE [LARGE SCALE GENOMIC DNA]</scope>
    <source>
        <strain evidence="4">An149</strain>
    </source>
</reference>
<gene>
    <name evidence="3" type="ORF">B5E91_05770</name>
    <name evidence="2" type="ORF">K8V91_10690</name>
</gene>
<dbReference type="RefSeq" id="WP_087255964.1">
    <property type="nucleotide sequence ID" value="NZ_CAKNPG010000013.1"/>
</dbReference>